<keyword evidence="4" id="KW-0133">Cell shape</keyword>
<comment type="similarity">
    <text evidence="1 9">Belongs to the peptidase S11 family.</text>
</comment>
<evidence type="ECO:0000256" key="5">
    <source>
        <dbReference type="ARBA" id="ARBA00022984"/>
    </source>
</evidence>
<dbReference type="InterPro" id="IPR018044">
    <property type="entry name" value="Peptidase_S11"/>
</dbReference>
<feature type="binding site" evidence="8">
    <location>
        <position position="276"/>
    </location>
    <ligand>
        <name>substrate</name>
    </ligand>
</feature>
<feature type="signal peptide" evidence="10">
    <location>
        <begin position="1"/>
        <end position="26"/>
    </location>
</feature>
<evidence type="ECO:0000313" key="12">
    <source>
        <dbReference type="EMBL" id="PWJ30743.1"/>
    </source>
</evidence>
<dbReference type="GO" id="GO:0008360">
    <property type="term" value="P:regulation of cell shape"/>
    <property type="evidence" value="ECO:0007669"/>
    <property type="project" value="UniProtKB-KW"/>
</dbReference>
<dbReference type="Pfam" id="PF00768">
    <property type="entry name" value="Peptidase_S11"/>
    <property type="match status" value="1"/>
</dbReference>
<keyword evidence="12" id="KW-0645">Protease</keyword>
<evidence type="ECO:0000256" key="4">
    <source>
        <dbReference type="ARBA" id="ARBA00022960"/>
    </source>
</evidence>
<dbReference type="SUPFAM" id="SSF56601">
    <property type="entry name" value="beta-lactamase/transpeptidase-like"/>
    <property type="match status" value="1"/>
</dbReference>
<reference evidence="12 13" key="1">
    <citation type="submission" date="2018-05" db="EMBL/GenBank/DDBJ databases">
        <title>The Hungate 1000. A catalogue of reference genomes from the rumen microbiome.</title>
        <authorList>
            <person name="Kelly W."/>
        </authorList>
    </citation>
    <scope>NUCLEOTIDE SEQUENCE [LARGE SCALE GENOMIC DNA]</scope>
    <source>
        <strain evidence="12 13">NLAE-zl-C242</strain>
    </source>
</reference>
<dbReference type="GO" id="GO:0009002">
    <property type="term" value="F:serine-type D-Ala-D-Ala carboxypeptidase activity"/>
    <property type="evidence" value="ECO:0007669"/>
    <property type="project" value="InterPro"/>
</dbReference>
<comment type="caution">
    <text evidence="12">The sequence shown here is derived from an EMBL/GenBank/DDBJ whole genome shotgun (WGS) entry which is preliminary data.</text>
</comment>
<feature type="active site" evidence="7">
    <location>
        <position position="160"/>
    </location>
</feature>
<evidence type="ECO:0000256" key="10">
    <source>
        <dbReference type="SAM" id="SignalP"/>
    </source>
</evidence>
<evidence type="ECO:0000313" key="13">
    <source>
        <dbReference type="Proteomes" id="UP000245845"/>
    </source>
</evidence>
<name>A0A2Y9BGZ4_9FIRM</name>
<feature type="domain" description="Peptidase S11 D-alanyl-D-alanine carboxypeptidase A N-terminal" evidence="11">
    <location>
        <begin position="79"/>
        <end position="307"/>
    </location>
</feature>
<keyword evidence="2 10" id="KW-0732">Signal</keyword>
<keyword evidence="6" id="KW-0961">Cell wall biogenesis/degradation</keyword>
<dbReference type="PROSITE" id="PS51257">
    <property type="entry name" value="PROKAR_LIPOPROTEIN"/>
    <property type="match status" value="1"/>
</dbReference>
<dbReference type="GO" id="GO:0071555">
    <property type="term" value="P:cell wall organization"/>
    <property type="evidence" value="ECO:0007669"/>
    <property type="project" value="UniProtKB-KW"/>
</dbReference>
<dbReference type="GO" id="GO:0006508">
    <property type="term" value="P:proteolysis"/>
    <property type="evidence" value="ECO:0007669"/>
    <property type="project" value="InterPro"/>
</dbReference>
<dbReference type="PRINTS" id="PR00725">
    <property type="entry name" value="DADACBPTASE1"/>
</dbReference>
<dbReference type="GO" id="GO:0009252">
    <property type="term" value="P:peptidoglycan biosynthetic process"/>
    <property type="evidence" value="ECO:0007669"/>
    <property type="project" value="UniProtKB-KW"/>
</dbReference>
<evidence type="ECO:0000259" key="11">
    <source>
        <dbReference type="Pfam" id="PF00768"/>
    </source>
</evidence>
<keyword evidence="5" id="KW-0573">Peptidoglycan synthesis</keyword>
<dbReference type="PANTHER" id="PTHR21581:SF6">
    <property type="entry name" value="TRAFFICKING PROTEIN PARTICLE COMPLEX SUBUNIT 12"/>
    <property type="match status" value="1"/>
</dbReference>
<sequence length="332" mass="36328">MRYIKTKTKRKLGAAVCLILAFTTTGCGFRPSYDQAAAYEHSNYDKNLYQGSLFAEDLCVTDKDVPLAGFTEDTSLHAAGLFDLKDEEVLYAYQLHEKLFPASTTKVMTAYLTLKYGNLDDIVTVSSNATDFAADEQTCNLRTGDQISLYDLLCGLVLHSGNDCAVAIAEHLAGSVEEFAAMMNREAKALGATNTHFVNPHGLQDEDHYTTAYDLYLMFNACVKDQRFLDIISLPSYTGELTGADGVYRTEQWLPTNYYSLGEAYAPYGVNIFGGKTGTTDEAGSCVILYSQDLEDNPYISIVMGADDKTILYDDMTNLLAAGAAGGSYDTE</sequence>
<evidence type="ECO:0000256" key="7">
    <source>
        <dbReference type="PIRSR" id="PIRSR618044-1"/>
    </source>
</evidence>
<gene>
    <name evidence="12" type="ORF">A8806_103147</name>
</gene>
<dbReference type="EMBL" id="QGDL01000003">
    <property type="protein sequence ID" value="PWJ30743.1"/>
    <property type="molecule type" value="Genomic_DNA"/>
</dbReference>
<keyword evidence="3" id="KW-0378">Hydrolase</keyword>
<feature type="chain" id="PRO_5043162165" evidence="10">
    <location>
        <begin position="27"/>
        <end position="332"/>
    </location>
</feature>
<evidence type="ECO:0000256" key="3">
    <source>
        <dbReference type="ARBA" id="ARBA00022801"/>
    </source>
</evidence>
<feature type="active site" description="Proton acceptor" evidence="7">
    <location>
        <position position="106"/>
    </location>
</feature>
<protein>
    <submittedName>
        <fullName evidence="12">D-alanyl-D-alanine carboxypeptidase (Penicillin-binding protein 5/6)</fullName>
    </submittedName>
</protein>
<evidence type="ECO:0000256" key="8">
    <source>
        <dbReference type="PIRSR" id="PIRSR618044-2"/>
    </source>
</evidence>
<feature type="active site" description="Acyl-ester intermediate" evidence="7">
    <location>
        <position position="103"/>
    </location>
</feature>
<evidence type="ECO:0000256" key="6">
    <source>
        <dbReference type="ARBA" id="ARBA00023316"/>
    </source>
</evidence>
<evidence type="ECO:0000256" key="2">
    <source>
        <dbReference type="ARBA" id="ARBA00022729"/>
    </source>
</evidence>
<proteinExistence type="inferred from homology"/>
<keyword evidence="12" id="KW-0121">Carboxypeptidase</keyword>
<dbReference type="Proteomes" id="UP000245845">
    <property type="component" value="Unassembled WGS sequence"/>
</dbReference>
<organism evidence="12 13">
    <name type="scientific">Faecalicatena orotica</name>
    <dbReference type="NCBI Taxonomy" id="1544"/>
    <lineage>
        <taxon>Bacteria</taxon>
        <taxon>Bacillati</taxon>
        <taxon>Bacillota</taxon>
        <taxon>Clostridia</taxon>
        <taxon>Lachnospirales</taxon>
        <taxon>Lachnospiraceae</taxon>
        <taxon>Faecalicatena</taxon>
    </lineage>
</organism>
<evidence type="ECO:0000256" key="9">
    <source>
        <dbReference type="RuleBase" id="RU004016"/>
    </source>
</evidence>
<dbReference type="InterPro" id="IPR012338">
    <property type="entry name" value="Beta-lactam/transpept-like"/>
</dbReference>
<keyword evidence="13" id="KW-1185">Reference proteome</keyword>
<dbReference type="RefSeq" id="WP_330405273.1">
    <property type="nucleotide sequence ID" value="NZ_BAAACK010000004.1"/>
</dbReference>
<dbReference type="AlphaFoldDB" id="A0A2Y9BGZ4"/>
<evidence type="ECO:0000256" key="1">
    <source>
        <dbReference type="ARBA" id="ARBA00007164"/>
    </source>
</evidence>
<dbReference type="InterPro" id="IPR001967">
    <property type="entry name" value="Peptidase_S11_N"/>
</dbReference>
<dbReference type="Gene3D" id="3.40.710.10">
    <property type="entry name" value="DD-peptidase/beta-lactamase superfamily"/>
    <property type="match status" value="1"/>
</dbReference>
<accession>A0A2Y9BGZ4</accession>
<dbReference type="PANTHER" id="PTHR21581">
    <property type="entry name" value="D-ALANYL-D-ALANINE CARBOXYPEPTIDASE"/>
    <property type="match status" value="1"/>
</dbReference>